<dbReference type="GO" id="GO:0005886">
    <property type="term" value="C:plasma membrane"/>
    <property type="evidence" value="ECO:0007669"/>
    <property type="project" value="TreeGrafter"/>
</dbReference>
<dbReference type="PANTHER" id="PTHR34820:SF4">
    <property type="entry name" value="INNER MEMBRANE PROTEIN YEBZ"/>
    <property type="match status" value="1"/>
</dbReference>
<dbReference type="OrthoDB" id="2353937at2"/>
<evidence type="ECO:0000256" key="4">
    <source>
        <dbReference type="ARBA" id="ARBA00023008"/>
    </source>
</evidence>
<keyword evidence="6" id="KW-0812">Transmembrane</keyword>
<evidence type="ECO:0000313" key="9">
    <source>
        <dbReference type="Proteomes" id="UP000199008"/>
    </source>
</evidence>
<dbReference type="AlphaFoldDB" id="A0A1G9J5P7"/>
<dbReference type="GO" id="GO:0005507">
    <property type="term" value="F:copper ion binding"/>
    <property type="evidence" value="ECO:0007669"/>
    <property type="project" value="InterPro"/>
</dbReference>
<evidence type="ECO:0000256" key="6">
    <source>
        <dbReference type="SAM" id="Phobius"/>
    </source>
</evidence>
<proteinExistence type="predicted"/>
<accession>A0A1G9J5P7</accession>
<evidence type="ECO:0000256" key="2">
    <source>
        <dbReference type="ARBA" id="ARBA00022723"/>
    </source>
</evidence>
<dbReference type="GO" id="GO:0030313">
    <property type="term" value="C:cell envelope"/>
    <property type="evidence" value="ECO:0007669"/>
    <property type="project" value="UniProtKB-SubCell"/>
</dbReference>
<dbReference type="GO" id="GO:0042597">
    <property type="term" value="C:periplasmic space"/>
    <property type="evidence" value="ECO:0007669"/>
    <property type="project" value="InterPro"/>
</dbReference>
<feature type="transmembrane region" description="Helical" evidence="6">
    <location>
        <begin position="178"/>
        <end position="201"/>
    </location>
</feature>
<dbReference type="EMBL" id="FNFY01000043">
    <property type="protein sequence ID" value="SDL32858.1"/>
    <property type="molecule type" value="Genomic_DNA"/>
</dbReference>
<dbReference type="InterPro" id="IPR007348">
    <property type="entry name" value="CopC_dom"/>
</dbReference>
<protein>
    <recommendedName>
        <fullName evidence="7">CopC domain-containing protein</fullName>
    </recommendedName>
</protein>
<dbReference type="RefSeq" id="WP_092988253.1">
    <property type="nucleotide sequence ID" value="NZ_FNFY01000043.1"/>
</dbReference>
<dbReference type="SUPFAM" id="SSF81296">
    <property type="entry name" value="E set domains"/>
    <property type="match status" value="1"/>
</dbReference>
<dbReference type="GO" id="GO:0046688">
    <property type="term" value="P:response to copper ion"/>
    <property type="evidence" value="ECO:0007669"/>
    <property type="project" value="InterPro"/>
</dbReference>
<evidence type="ECO:0000256" key="3">
    <source>
        <dbReference type="ARBA" id="ARBA00022729"/>
    </source>
</evidence>
<keyword evidence="9" id="KW-1185">Reference proteome</keyword>
<comment type="subcellular location">
    <subcellularLocation>
        <location evidence="1">Cell envelope</location>
    </subcellularLocation>
</comment>
<dbReference type="GO" id="GO:0006825">
    <property type="term" value="P:copper ion transport"/>
    <property type="evidence" value="ECO:0007669"/>
    <property type="project" value="InterPro"/>
</dbReference>
<evidence type="ECO:0000256" key="1">
    <source>
        <dbReference type="ARBA" id="ARBA00004196"/>
    </source>
</evidence>
<sequence length="206" mass="22959">MFGLKKIYLIIATAILFLTFPSDKVNGHSFLEEANPAEGEQLDESIDTIELSFSTKIENVSTLYLTEENNNQDIQPAAVEIEDNVMKAAFKDLLNAGTYEVNWKIVGSDGHAIEDKYSFSVSSPKDNKSQNDQNQNKDNVDEVLKDESQNNNSDNIENEPSESTSILSEQSENTDEQISLTTVIITFLIMSGVILTIGMLADKRKR</sequence>
<keyword evidence="2" id="KW-0479">Metal-binding</keyword>
<keyword evidence="4" id="KW-0186">Copper</keyword>
<feature type="domain" description="CopC" evidence="7">
    <location>
        <begin position="28"/>
        <end position="121"/>
    </location>
</feature>
<evidence type="ECO:0000313" key="8">
    <source>
        <dbReference type="EMBL" id="SDL32858.1"/>
    </source>
</evidence>
<dbReference type="Gene3D" id="2.60.40.1220">
    <property type="match status" value="1"/>
</dbReference>
<name>A0A1G9J5P7_9BACL</name>
<keyword evidence="3" id="KW-0732">Signal</keyword>
<evidence type="ECO:0000256" key="5">
    <source>
        <dbReference type="SAM" id="MobiDB-lite"/>
    </source>
</evidence>
<feature type="compositionally biased region" description="Polar residues" evidence="5">
    <location>
        <begin position="161"/>
        <end position="173"/>
    </location>
</feature>
<dbReference type="STRING" id="576118.SAMN05216216_1433"/>
<dbReference type="InterPro" id="IPR032694">
    <property type="entry name" value="CopC/D"/>
</dbReference>
<dbReference type="Proteomes" id="UP000199008">
    <property type="component" value="Unassembled WGS sequence"/>
</dbReference>
<dbReference type="InterPro" id="IPR014755">
    <property type="entry name" value="Cu-Rt/internalin_Ig-like"/>
</dbReference>
<keyword evidence="6" id="KW-0472">Membrane</keyword>
<evidence type="ECO:0000259" key="7">
    <source>
        <dbReference type="Pfam" id="PF04234"/>
    </source>
</evidence>
<dbReference type="Pfam" id="PF04234">
    <property type="entry name" value="CopC"/>
    <property type="match status" value="1"/>
</dbReference>
<gene>
    <name evidence="8" type="ORF">SAMN05216216_1433</name>
</gene>
<organism evidence="8 9">
    <name type="scientific">Lacicoccus qingdaonensis</name>
    <dbReference type="NCBI Taxonomy" id="576118"/>
    <lineage>
        <taxon>Bacteria</taxon>
        <taxon>Bacillati</taxon>
        <taxon>Bacillota</taxon>
        <taxon>Bacilli</taxon>
        <taxon>Bacillales</taxon>
        <taxon>Salinicoccaceae</taxon>
        <taxon>Lacicoccus</taxon>
    </lineage>
</organism>
<dbReference type="InterPro" id="IPR014756">
    <property type="entry name" value="Ig_E-set"/>
</dbReference>
<feature type="region of interest" description="Disordered" evidence="5">
    <location>
        <begin position="147"/>
        <end position="173"/>
    </location>
</feature>
<dbReference type="PANTHER" id="PTHR34820">
    <property type="entry name" value="INNER MEMBRANE PROTEIN YEBZ"/>
    <property type="match status" value="1"/>
</dbReference>
<reference evidence="9" key="1">
    <citation type="submission" date="2016-10" db="EMBL/GenBank/DDBJ databases">
        <authorList>
            <person name="Varghese N."/>
            <person name="Submissions S."/>
        </authorList>
    </citation>
    <scope>NUCLEOTIDE SEQUENCE [LARGE SCALE GENOMIC DNA]</scope>
    <source>
        <strain evidence="9">CGMCC 1.8895</strain>
    </source>
</reference>
<keyword evidence="6" id="KW-1133">Transmembrane helix</keyword>